<dbReference type="InterPro" id="IPR000794">
    <property type="entry name" value="Beta-ketoacyl_synthase"/>
</dbReference>
<dbReference type="RefSeq" id="WP_254324975.1">
    <property type="nucleotide sequence ID" value="NZ_CP073115.1"/>
</dbReference>
<name>A0A9X9N269_NEISU</name>
<reference evidence="6" key="1">
    <citation type="submission" date="2021-04" db="EMBL/GenBank/DDBJ databases">
        <title>Characterizing Neisseria spp. as novel respiratory pathobionts in bronchiectasis.</title>
        <authorList>
            <person name="Li L."/>
            <person name="Mac Aogain M."/>
            <person name="Xu T."/>
            <person name="Jaggi T.K."/>
            <person name="Chan L.Y."/>
            <person name="Keir H.R."/>
            <person name="Dicker A.J."/>
            <person name="Qu J."/>
            <person name="Liu Y."/>
            <person name="Chen H.S."/>
            <person name="Koh M.S."/>
            <person name="Ong T.H."/>
            <person name="Lim A.Y.H."/>
            <person name="Abisheganaden J."/>
            <person name="Low T.B."/>
            <person name="Oliver B.G."/>
            <person name="Tan N.S."/>
            <person name="Fang M."/>
            <person name="Chalmers J.D."/>
            <person name="Chotirmall S.H."/>
        </authorList>
    </citation>
    <scope>NUCLEOTIDE SEQUENCE</scope>
    <source>
        <strain evidence="6">TT0077</strain>
    </source>
</reference>
<evidence type="ECO:0000256" key="1">
    <source>
        <dbReference type="ARBA" id="ARBA00005194"/>
    </source>
</evidence>
<accession>A0A9X9N269</accession>
<dbReference type="InterPro" id="IPR020841">
    <property type="entry name" value="PKS_Beta-ketoAc_synthase_dom"/>
</dbReference>
<proteinExistence type="inferred from homology"/>
<evidence type="ECO:0000259" key="5">
    <source>
        <dbReference type="PROSITE" id="PS52004"/>
    </source>
</evidence>
<organism evidence="6 7">
    <name type="scientific">Neisseria subflava</name>
    <dbReference type="NCBI Taxonomy" id="28449"/>
    <lineage>
        <taxon>Bacteria</taxon>
        <taxon>Pseudomonadati</taxon>
        <taxon>Pseudomonadota</taxon>
        <taxon>Betaproteobacteria</taxon>
        <taxon>Neisseriales</taxon>
        <taxon>Neisseriaceae</taxon>
        <taxon>Neisseria</taxon>
    </lineage>
</organism>
<dbReference type="Pfam" id="PF00109">
    <property type="entry name" value="ketoacyl-synt"/>
    <property type="match status" value="1"/>
</dbReference>
<dbReference type="Proteomes" id="UP001057296">
    <property type="component" value="Chromosome"/>
</dbReference>
<dbReference type="InterPro" id="IPR014030">
    <property type="entry name" value="Ketoacyl_synth_N"/>
</dbReference>
<evidence type="ECO:0000256" key="3">
    <source>
        <dbReference type="ARBA" id="ARBA00022679"/>
    </source>
</evidence>
<dbReference type="PANTHER" id="PTHR11712:SF336">
    <property type="entry name" value="3-OXOACYL-[ACYL-CARRIER-PROTEIN] SYNTHASE, MITOCHONDRIAL"/>
    <property type="match status" value="1"/>
</dbReference>
<dbReference type="GO" id="GO:0004315">
    <property type="term" value="F:3-oxoacyl-[acyl-carrier-protein] synthase activity"/>
    <property type="evidence" value="ECO:0007669"/>
    <property type="project" value="TreeGrafter"/>
</dbReference>
<dbReference type="InterPro" id="IPR014031">
    <property type="entry name" value="Ketoacyl_synth_C"/>
</dbReference>
<evidence type="ECO:0000313" key="6">
    <source>
        <dbReference type="EMBL" id="UTG70851.1"/>
    </source>
</evidence>
<dbReference type="EMBL" id="CP073115">
    <property type="protein sequence ID" value="UTG70851.1"/>
    <property type="molecule type" value="Genomic_DNA"/>
</dbReference>
<comment type="similarity">
    <text evidence="2 4">Belongs to the thiolase-like superfamily. Beta-ketoacyl-ACP synthases family.</text>
</comment>
<protein>
    <submittedName>
        <fullName evidence="6">Beta-ketoacyl synthase</fullName>
    </submittedName>
</protein>
<dbReference type="Gene3D" id="3.40.47.10">
    <property type="match status" value="1"/>
</dbReference>
<dbReference type="SUPFAM" id="SSF53901">
    <property type="entry name" value="Thiolase-like"/>
    <property type="match status" value="2"/>
</dbReference>
<sequence>MSWVSGTAATSALNLQTDFRRPDVVSYTFLNQPQQAAYFRAFASDSLGRKEFADIAEQHLRRAAENAGWPSESWHDAPVFIGSSSYSISEYENRHLAGNRAAEEHNLLYLAEDLRRRSSNRQIFSFATACTSSAHALIQADNCLRGGAERAFVLGIENLNRLTLLHFHSLGLLAEQYQPFGGNGLILGEGVAALALSSVAPESSSGRLKLIGHAANTGNDLIQSDGQAQEQVMRRALGVAGIAPESIAAVKTHGIGTADSDAAELAALENIFGTLPPLMAFKPQIGHTLGATAALETALLLSALKQGKSSDYQGREICFSECAASQKGGFFCLANQFGFGGSNTSLVWQWQP</sequence>
<dbReference type="Pfam" id="PF02801">
    <property type="entry name" value="Ketoacyl-synt_C"/>
    <property type="match status" value="1"/>
</dbReference>
<feature type="domain" description="Ketosynthase family 3 (KS3)" evidence="5">
    <location>
        <begin position="1"/>
        <end position="350"/>
    </location>
</feature>
<dbReference type="PROSITE" id="PS52004">
    <property type="entry name" value="KS3_2"/>
    <property type="match status" value="1"/>
</dbReference>
<dbReference type="AlphaFoldDB" id="A0A9X9N269"/>
<evidence type="ECO:0000313" key="7">
    <source>
        <dbReference type="Proteomes" id="UP001057296"/>
    </source>
</evidence>
<dbReference type="GO" id="GO:0006633">
    <property type="term" value="P:fatty acid biosynthetic process"/>
    <property type="evidence" value="ECO:0007669"/>
    <property type="project" value="TreeGrafter"/>
</dbReference>
<comment type="pathway">
    <text evidence="1">Lipid metabolism; fatty acid biosynthesis.</text>
</comment>
<dbReference type="SMART" id="SM00825">
    <property type="entry name" value="PKS_KS"/>
    <property type="match status" value="1"/>
</dbReference>
<keyword evidence="3 4" id="KW-0808">Transferase</keyword>
<evidence type="ECO:0000256" key="4">
    <source>
        <dbReference type="RuleBase" id="RU003694"/>
    </source>
</evidence>
<evidence type="ECO:0000256" key="2">
    <source>
        <dbReference type="ARBA" id="ARBA00008467"/>
    </source>
</evidence>
<dbReference type="PANTHER" id="PTHR11712">
    <property type="entry name" value="POLYKETIDE SYNTHASE-RELATED"/>
    <property type="match status" value="1"/>
</dbReference>
<dbReference type="InterPro" id="IPR016039">
    <property type="entry name" value="Thiolase-like"/>
</dbReference>
<gene>
    <name evidence="6" type="ORF">KCG54_01135</name>
</gene>